<evidence type="ECO:0000313" key="3">
    <source>
        <dbReference type="Proteomes" id="UP000541444"/>
    </source>
</evidence>
<dbReference type="PANTHER" id="PTHR23257">
    <property type="entry name" value="SERINE-THREONINE PROTEIN KINASE"/>
    <property type="match status" value="1"/>
</dbReference>
<dbReference type="Proteomes" id="UP000541444">
    <property type="component" value="Unassembled WGS sequence"/>
</dbReference>
<dbReference type="Pfam" id="PF07714">
    <property type="entry name" value="PK_Tyr_Ser-Thr"/>
    <property type="match status" value="1"/>
</dbReference>
<dbReference type="Gene3D" id="1.10.510.10">
    <property type="entry name" value="Transferase(Phosphotransferase) domain 1"/>
    <property type="match status" value="1"/>
</dbReference>
<reference evidence="2 3" key="1">
    <citation type="journal article" date="2020" name="IScience">
        <title>Genome Sequencing of the Endangered Kingdonia uniflora (Circaeasteraceae, Ranunculales) Reveals Potential Mechanisms of Evolutionary Specialization.</title>
        <authorList>
            <person name="Sun Y."/>
            <person name="Deng T."/>
            <person name="Zhang A."/>
            <person name="Moore M.J."/>
            <person name="Landis J.B."/>
            <person name="Lin N."/>
            <person name="Zhang H."/>
            <person name="Zhang X."/>
            <person name="Huang J."/>
            <person name="Zhang X."/>
            <person name="Sun H."/>
            <person name="Wang H."/>
        </authorList>
    </citation>
    <scope>NUCLEOTIDE SEQUENCE [LARGE SCALE GENOMIC DNA]</scope>
    <source>
        <strain evidence="2">TB1705</strain>
        <tissue evidence="2">Leaf</tissue>
    </source>
</reference>
<dbReference type="InterPro" id="IPR001245">
    <property type="entry name" value="Ser-Thr/Tyr_kinase_cat_dom"/>
</dbReference>
<gene>
    <name evidence="2" type="ORF">GIB67_020481</name>
</gene>
<dbReference type="SUPFAM" id="SSF56112">
    <property type="entry name" value="Protein kinase-like (PK-like)"/>
    <property type="match status" value="1"/>
</dbReference>
<dbReference type="SMART" id="SM00219">
    <property type="entry name" value="TyrKc"/>
    <property type="match status" value="1"/>
</dbReference>
<dbReference type="InterPro" id="IPR020635">
    <property type="entry name" value="Tyr_kinase_cat_dom"/>
</dbReference>
<dbReference type="PROSITE" id="PS00108">
    <property type="entry name" value="PROTEIN_KINASE_ST"/>
    <property type="match status" value="1"/>
</dbReference>
<dbReference type="PROSITE" id="PS50011">
    <property type="entry name" value="PROTEIN_KINASE_DOM"/>
    <property type="match status" value="1"/>
</dbReference>
<sequence>MLEGKEKTTEYVSIKAVNFWCCKVIADFWKEALILSALHHPNVVSFYGIVRDGPDGSFATVTEFMVYCSWKQFLQKKDRTIDRRKRLIIAMDSAFGMKYLHGKNIVHFDLKCENLLVNMRDPHRPICNDHIDAGEEDLTVLFGPKRSG</sequence>
<proteinExistence type="predicted"/>
<dbReference type="PANTHER" id="PTHR23257:SF703">
    <property type="entry name" value="KINASE SUPERFAMILY WITH OCTICOSAPEPTIDE_PHOX_BEM1P DOMAIN-CONTAINING PROTEIN"/>
    <property type="match status" value="1"/>
</dbReference>
<protein>
    <recommendedName>
        <fullName evidence="1">Protein kinase domain-containing protein</fullName>
    </recommendedName>
</protein>
<dbReference type="EMBL" id="JACGCM010001990">
    <property type="protein sequence ID" value="KAF6146387.1"/>
    <property type="molecule type" value="Genomic_DNA"/>
</dbReference>
<dbReference type="InterPro" id="IPR011009">
    <property type="entry name" value="Kinase-like_dom_sf"/>
</dbReference>
<dbReference type="AlphaFoldDB" id="A0A7J7LUY6"/>
<keyword evidence="3" id="KW-1185">Reference proteome</keyword>
<dbReference type="InterPro" id="IPR050167">
    <property type="entry name" value="Ser_Thr_protein_kinase"/>
</dbReference>
<dbReference type="InterPro" id="IPR000719">
    <property type="entry name" value="Prot_kinase_dom"/>
</dbReference>
<dbReference type="GO" id="GO:0004713">
    <property type="term" value="F:protein tyrosine kinase activity"/>
    <property type="evidence" value="ECO:0007669"/>
    <property type="project" value="InterPro"/>
</dbReference>
<organism evidence="2 3">
    <name type="scientific">Kingdonia uniflora</name>
    <dbReference type="NCBI Taxonomy" id="39325"/>
    <lineage>
        <taxon>Eukaryota</taxon>
        <taxon>Viridiplantae</taxon>
        <taxon>Streptophyta</taxon>
        <taxon>Embryophyta</taxon>
        <taxon>Tracheophyta</taxon>
        <taxon>Spermatophyta</taxon>
        <taxon>Magnoliopsida</taxon>
        <taxon>Ranunculales</taxon>
        <taxon>Circaeasteraceae</taxon>
        <taxon>Kingdonia</taxon>
    </lineage>
</organism>
<dbReference type="OrthoDB" id="4062651at2759"/>
<dbReference type="GO" id="GO:0005737">
    <property type="term" value="C:cytoplasm"/>
    <property type="evidence" value="ECO:0007669"/>
    <property type="project" value="TreeGrafter"/>
</dbReference>
<comment type="caution">
    <text evidence="2">The sequence shown here is derived from an EMBL/GenBank/DDBJ whole genome shotgun (WGS) entry which is preliminary data.</text>
</comment>
<name>A0A7J7LUY6_9MAGN</name>
<evidence type="ECO:0000313" key="2">
    <source>
        <dbReference type="EMBL" id="KAF6146387.1"/>
    </source>
</evidence>
<accession>A0A7J7LUY6</accession>
<dbReference type="GO" id="GO:0007165">
    <property type="term" value="P:signal transduction"/>
    <property type="evidence" value="ECO:0007669"/>
    <property type="project" value="TreeGrafter"/>
</dbReference>
<evidence type="ECO:0000259" key="1">
    <source>
        <dbReference type="PROSITE" id="PS50011"/>
    </source>
</evidence>
<dbReference type="GO" id="GO:0005524">
    <property type="term" value="F:ATP binding"/>
    <property type="evidence" value="ECO:0007669"/>
    <property type="project" value="InterPro"/>
</dbReference>
<feature type="domain" description="Protein kinase" evidence="1">
    <location>
        <begin position="1"/>
        <end position="148"/>
    </location>
</feature>
<dbReference type="InterPro" id="IPR008271">
    <property type="entry name" value="Ser/Thr_kinase_AS"/>
</dbReference>